<sequence>MVISPSIVSYGAADGIGTMMTEGVRTLASQPAPWLLQSHLETIMLGSVILDAMAGGIIFIFSNTIMKTFAEFDDEIGINVMVLLNKIIINPLFAFVFFGGLISAYPAIVMMTRPDEFSKPARYYALASTLVFFFGEFLVTVTQNVPRNDALMAADPTSDEGVEYWRKDFLGDWVAWNTARCIASVVASILGGLSLMAMRS</sequence>
<protein>
    <recommendedName>
        <fullName evidence="4">DUF1772 domain-containing protein</fullName>
    </recommendedName>
</protein>
<evidence type="ECO:0008006" key="4">
    <source>
        <dbReference type="Google" id="ProtNLM"/>
    </source>
</evidence>
<keyword evidence="3" id="KW-1185">Reference proteome</keyword>
<evidence type="ECO:0000313" key="2">
    <source>
        <dbReference type="EMBL" id="VEU42701.1"/>
    </source>
</evidence>
<accession>A0A448ZKZ4</accession>
<keyword evidence="1" id="KW-0472">Membrane</keyword>
<dbReference type="OrthoDB" id="42150at2759"/>
<keyword evidence="1" id="KW-0812">Transmembrane</keyword>
<evidence type="ECO:0000313" key="3">
    <source>
        <dbReference type="Proteomes" id="UP000291116"/>
    </source>
</evidence>
<dbReference type="Proteomes" id="UP000291116">
    <property type="component" value="Unassembled WGS sequence"/>
</dbReference>
<feature type="transmembrane region" description="Helical" evidence="1">
    <location>
        <begin position="123"/>
        <end position="142"/>
    </location>
</feature>
<organism evidence="2 3">
    <name type="scientific">Pseudo-nitzschia multistriata</name>
    <dbReference type="NCBI Taxonomy" id="183589"/>
    <lineage>
        <taxon>Eukaryota</taxon>
        <taxon>Sar</taxon>
        <taxon>Stramenopiles</taxon>
        <taxon>Ochrophyta</taxon>
        <taxon>Bacillariophyta</taxon>
        <taxon>Bacillariophyceae</taxon>
        <taxon>Bacillariophycidae</taxon>
        <taxon>Bacillariales</taxon>
        <taxon>Bacillariaceae</taxon>
        <taxon>Pseudo-nitzschia</taxon>
    </lineage>
</organism>
<dbReference type="EMBL" id="CAACVS010000470">
    <property type="protein sequence ID" value="VEU42701.1"/>
    <property type="molecule type" value="Genomic_DNA"/>
</dbReference>
<gene>
    <name evidence="2" type="ORF">PSNMU_V1.4_AUG-EV-PASAV3_0096870</name>
</gene>
<keyword evidence="1" id="KW-1133">Transmembrane helix</keyword>
<feature type="transmembrane region" description="Helical" evidence="1">
    <location>
        <begin position="87"/>
        <end position="111"/>
    </location>
</feature>
<dbReference type="Pfam" id="PF08592">
    <property type="entry name" value="Anthrone_oxy"/>
    <property type="match status" value="1"/>
</dbReference>
<evidence type="ECO:0000256" key="1">
    <source>
        <dbReference type="SAM" id="Phobius"/>
    </source>
</evidence>
<dbReference type="InterPro" id="IPR013901">
    <property type="entry name" value="Anthrone_oxy"/>
</dbReference>
<feature type="transmembrane region" description="Helical" evidence="1">
    <location>
        <begin position="173"/>
        <end position="197"/>
    </location>
</feature>
<name>A0A448ZKZ4_9STRA</name>
<proteinExistence type="predicted"/>
<reference evidence="2 3" key="1">
    <citation type="submission" date="2019-01" db="EMBL/GenBank/DDBJ databases">
        <authorList>
            <person name="Ferrante I. M."/>
        </authorList>
    </citation>
    <scope>NUCLEOTIDE SEQUENCE [LARGE SCALE GENOMIC DNA]</scope>
    <source>
        <strain evidence="2 3">B856</strain>
    </source>
</reference>
<feature type="transmembrane region" description="Helical" evidence="1">
    <location>
        <begin position="43"/>
        <end position="62"/>
    </location>
</feature>
<dbReference type="AlphaFoldDB" id="A0A448ZKZ4"/>